<dbReference type="AlphaFoldDB" id="A0A7W8YYZ9"/>
<sequence length="166" mass="18906">MKLNILFFLSVLILTFSKVHSQNIKPEDQIYLAITNGISGQGALPFADLPKEKQAILFSIIVKIDNLGKVDGVEFTNPSNHIDSLVRYKQVSDEIKRDKQSVFKKNKNTIYVLPILITKWGNSNLLITPEFIADFEKLIPKKNQFDKSRSLNIMPTQLIKVGDIQY</sequence>
<proteinExistence type="predicted"/>
<gene>
    <name evidence="1" type="ORF">HDE69_005215</name>
</gene>
<organism evidence="1 2">
    <name type="scientific">Pedobacter cryoconitis</name>
    <dbReference type="NCBI Taxonomy" id="188932"/>
    <lineage>
        <taxon>Bacteria</taxon>
        <taxon>Pseudomonadati</taxon>
        <taxon>Bacteroidota</taxon>
        <taxon>Sphingobacteriia</taxon>
        <taxon>Sphingobacteriales</taxon>
        <taxon>Sphingobacteriaceae</taxon>
        <taxon>Pedobacter</taxon>
    </lineage>
</organism>
<dbReference type="RefSeq" id="WP_183870179.1">
    <property type="nucleotide sequence ID" value="NZ_JACHCF010000018.1"/>
</dbReference>
<reference evidence="1 2" key="1">
    <citation type="submission" date="2020-08" db="EMBL/GenBank/DDBJ databases">
        <title>Genomic Encyclopedia of Type Strains, Phase IV (KMG-V): Genome sequencing to study the core and pangenomes of soil and plant-associated prokaryotes.</title>
        <authorList>
            <person name="Whitman W."/>
        </authorList>
    </citation>
    <scope>NUCLEOTIDE SEQUENCE [LARGE SCALE GENOMIC DNA]</scope>
    <source>
        <strain evidence="1 2">MP7CTX6</strain>
    </source>
</reference>
<dbReference type="Proteomes" id="UP000537718">
    <property type="component" value="Unassembled WGS sequence"/>
</dbReference>
<accession>A0A7W8YYZ9</accession>
<comment type="caution">
    <text evidence="1">The sequence shown here is derived from an EMBL/GenBank/DDBJ whole genome shotgun (WGS) entry which is preliminary data.</text>
</comment>
<evidence type="ECO:0000313" key="2">
    <source>
        <dbReference type="Proteomes" id="UP000537718"/>
    </source>
</evidence>
<protein>
    <submittedName>
        <fullName evidence="1">Uncharacterized protein YuzE</fullName>
    </submittedName>
</protein>
<name>A0A7W8YYZ9_9SPHI</name>
<dbReference type="EMBL" id="JACHCF010000018">
    <property type="protein sequence ID" value="MBB5624118.1"/>
    <property type="molecule type" value="Genomic_DNA"/>
</dbReference>
<evidence type="ECO:0000313" key="1">
    <source>
        <dbReference type="EMBL" id="MBB5624118.1"/>
    </source>
</evidence>